<protein>
    <submittedName>
        <fullName evidence="2">Serine-rich repeat 2</fullName>
    </submittedName>
</protein>
<accession>A0A4Z2DJE2</accession>
<evidence type="ECO:0000313" key="2">
    <source>
        <dbReference type="EMBL" id="TNN16631.1"/>
    </source>
</evidence>
<feature type="compositionally biased region" description="Basic and acidic residues" evidence="1">
    <location>
        <begin position="397"/>
        <end position="410"/>
    </location>
</feature>
<dbReference type="OrthoDB" id="6248998at2759"/>
<organism evidence="2 3">
    <name type="scientific">Schistosoma japonicum</name>
    <name type="common">Blood fluke</name>
    <dbReference type="NCBI Taxonomy" id="6182"/>
    <lineage>
        <taxon>Eukaryota</taxon>
        <taxon>Metazoa</taxon>
        <taxon>Spiralia</taxon>
        <taxon>Lophotrochozoa</taxon>
        <taxon>Platyhelminthes</taxon>
        <taxon>Trematoda</taxon>
        <taxon>Digenea</taxon>
        <taxon>Strigeidida</taxon>
        <taxon>Schistosomatoidea</taxon>
        <taxon>Schistosomatidae</taxon>
        <taxon>Schistosoma</taxon>
    </lineage>
</organism>
<dbReference type="EMBL" id="SKCS01000109">
    <property type="protein sequence ID" value="TNN16631.1"/>
    <property type="molecule type" value="Genomic_DNA"/>
</dbReference>
<feature type="compositionally biased region" description="Acidic residues" evidence="1">
    <location>
        <begin position="386"/>
        <end position="396"/>
    </location>
</feature>
<name>A0A4Z2DJE2_SCHJA</name>
<sequence>MFNCLQCHQYQCNNQMKLSNCIHHHHHHCNTINNMIISNKLNHYVKCNNYQQQQQQQQNEIKNDKLMHKKPISMLMINQNTQKIMKPSKRSNTSIIGNQSESYISQKITSENEITDCETPTTEFTVSSKSQQSTSQIHVYRKGRSLSPGDIVNSQEMRLSHFNSKPRFSLIESNEMITKSVENSQSFGLRDVVVDRGSQESIVSYPVQDTYSQLNVNKNLDNSLESREYQSLASVYLNDVAQQNKSNAQTTTLNTTTTTTNNINYTTNGNNSSSIHSIYLDNSNSNNNNEVVSCTLNIPKLETSIFNKETYFLKRMNSHDSNQSRLSLHTDIHSEQNNAISYEVQSSVLKEKSKRPVLCLFSANKRQKGYLKRNYSIRNDNDDANGYDYSDIDYDDNGQRKDDADDRQVADTRRLSKGINISTTKLPVINQAKRTIGSSNNINMNDNNCNHNLNLLCNTDECRSCMNLQTYELSQDRYRNPSSGSTASRIPRSDLPDVYLSPPSMSTLQSQRSSLCGRSRMELLYIDNEQGRINRSKCKLNKNGLMNASNIENLSNMNESDHHFSEQHTNGDGDNWSLVDELIILPRSQTHGLLHNQIYNVRNTYHQPQSSSNLALPLFKPYQLTDDNFGNLPVKDKEQHMGIQHQLKQALNLSSRRKSRRSLNAEIQSIMDKHYEMTGIRMTIGTGTSRKNSTTTKSYMNLFGLPTVSKMQSFRSRKRHCSWTFTKDITNEFQSSLKKVSSALHLDCSNFDLFQKFKQYREKPSVLESLSMTALPCLLPLRPRILSDGTNDVIMNNEEFNGRQYKCKFHSDLHNTKLIDFKRNSSIIGIDKPFTRSCIQRNIRLVKSNWNLTNL</sequence>
<evidence type="ECO:0000256" key="1">
    <source>
        <dbReference type="SAM" id="MobiDB-lite"/>
    </source>
</evidence>
<dbReference type="AlphaFoldDB" id="A0A4Z2DJE2"/>
<feature type="region of interest" description="Disordered" evidence="1">
    <location>
        <begin position="476"/>
        <end position="495"/>
    </location>
</feature>
<dbReference type="Proteomes" id="UP000311919">
    <property type="component" value="Unassembled WGS sequence"/>
</dbReference>
<gene>
    <name evidence="2" type="ORF">EWB00_000276</name>
</gene>
<proteinExistence type="predicted"/>
<keyword evidence="3" id="KW-1185">Reference proteome</keyword>
<comment type="caution">
    <text evidence="2">The sequence shown here is derived from an EMBL/GenBank/DDBJ whole genome shotgun (WGS) entry which is preliminary data.</text>
</comment>
<evidence type="ECO:0000313" key="3">
    <source>
        <dbReference type="Proteomes" id="UP000311919"/>
    </source>
</evidence>
<reference evidence="2 3" key="1">
    <citation type="submission" date="2019-03" db="EMBL/GenBank/DDBJ databases">
        <title>An improved genome assembly of the fluke Schistosoma japonicum.</title>
        <authorList>
            <person name="Hu W."/>
            <person name="Luo F."/>
            <person name="Yin M."/>
            <person name="Mo X."/>
            <person name="Sun C."/>
            <person name="Wu Q."/>
            <person name="Zhu B."/>
            <person name="Xiang M."/>
            <person name="Wang J."/>
            <person name="Wang Y."/>
            <person name="Zhang T."/>
            <person name="Xu B."/>
            <person name="Zheng H."/>
            <person name="Feng Z."/>
        </authorList>
    </citation>
    <scope>NUCLEOTIDE SEQUENCE [LARGE SCALE GENOMIC DNA]</scope>
    <source>
        <strain evidence="2">HuSjv2</strain>
        <tissue evidence="2">Worms</tissue>
    </source>
</reference>
<feature type="region of interest" description="Disordered" evidence="1">
    <location>
        <begin position="386"/>
        <end position="410"/>
    </location>
</feature>